<dbReference type="SUPFAM" id="SSF51261">
    <property type="entry name" value="Duplicated hybrid motif"/>
    <property type="match status" value="1"/>
</dbReference>
<name>A0A7Z0BKT1_9ACTN</name>
<dbReference type="RefSeq" id="WP_077693266.1">
    <property type="nucleotide sequence ID" value="NZ_JACCHL010000001.1"/>
</dbReference>
<organism evidence="3 4">
    <name type="scientific">Nocardiopsis sinuspersici</name>
    <dbReference type="NCBI Taxonomy" id="501010"/>
    <lineage>
        <taxon>Bacteria</taxon>
        <taxon>Bacillati</taxon>
        <taxon>Actinomycetota</taxon>
        <taxon>Actinomycetes</taxon>
        <taxon>Streptosporangiales</taxon>
        <taxon>Nocardiopsidaceae</taxon>
        <taxon>Nocardiopsis</taxon>
    </lineage>
</organism>
<feature type="domain" description="M23ase beta-sheet core" evidence="2">
    <location>
        <begin position="243"/>
        <end position="304"/>
    </location>
</feature>
<keyword evidence="1" id="KW-0732">Signal</keyword>
<dbReference type="InterPro" id="IPR011055">
    <property type="entry name" value="Dup_hybrid_motif"/>
</dbReference>
<dbReference type="OrthoDB" id="6188067at2"/>
<dbReference type="Proteomes" id="UP000584931">
    <property type="component" value="Unassembled WGS sequence"/>
</dbReference>
<evidence type="ECO:0000256" key="1">
    <source>
        <dbReference type="SAM" id="SignalP"/>
    </source>
</evidence>
<proteinExistence type="predicted"/>
<dbReference type="Pfam" id="PF01551">
    <property type="entry name" value="Peptidase_M23"/>
    <property type="match status" value="1"/>
</dbReference>
<evidence type="ECO:0000259" key="2">
    <source>
        <dbReference type="Pfam" id="PF01551"/>
    </source>
</evidence>
<feature type="chain" id="PRO_5030653629" evidence="1">
    <location>
        <begin position="43"/>
        <end position="354"/>
    </location>
</feature>
<evidence type="ECO:0000313" key="4">
    <source>
        <dbReference type="Proteomes" id="UP000584931"/>
    </source>
</evidence>
<keyword evidence="3" id="KW-0378">Hydrolase</keyword>
<dbReference type="Gene3D" id="2.70.70.10">
    <property type="entry name" value="Glucose Permease (Domain IIA)"/>
    <property type="match status" value="1"/>
</dbReference>
<dbReference type="EMBL" id="JACCHL010000001">
    <property type="protein sequence ID" value="NYH53505.1"/>
    <property type="molecule type" value="Genomic_DNA"/>
</dbReference>
<protein>
    <submittedName>
        <fullName evidence="3">Murein DD-endopeptidase MepM/ murein hydrolase activator NlpD</fullName>
    </submittedName>
</protein>
<dbReference type="CDD" id="cd12797">
    <property type="entry name" value="M23_peptidase"/>
    <property type="match status" value="1"/>
</dbReference>
<gene>
    <name evidence="3" type="ORF">HNR06_003094</name>
</gene>
<comment type="caution">
    <text evidence="3">The sequence shown here is derived from an EMBL/GenBank/DDBJ whole genome shotgun (WGS) entry which is preliminary data.</text>
</comment>
<dbReference type="GO" id="GO:0016787">
    <property type="term" value="F:hydrolase activity"/>
    <property type="evidence" value="ECO:0007669"/>
    <property type="project" value="UniProtKB-KW"/>
</dbReference>
<feature type="signal peptide" evidence="1">
    <location>
        <begin position="1"/>
        <end position="42"/>
    </location>
</feature>
<evidence type="ECO:0000313" key="3">
    <source>
        <dbReference type="EMBL" id="NYH53505.1"/>
    </source>
</evidence>
<sequence>MTSPTAPTAPNRFRPGPRTGYAGALAATAAAALLTSVSVAHAQPVADTALAQADNVEITVDTAAKDLPGQGAGAAAEDVLADAVVSDVLEFRGSGISTLAAQERDVRVDVREASGDSAFGVAIVTAPTGSEENPYAWLFAAEYRGGDWTVGLEGTGEFSSILADSTLLAEEEREAVAASTDPEGVRTAAYTGIGLPFAIGTYQVMTGGPHGFSSGYPYSSVDFSGGDRAVRAARGGYAYSLCTGWTRVIHDNGYSTDYYHLENYQWLPGNNVGVGHYLGSQGNSVCAGGSSTGAHVHFALRAYSDPNAAGWYVALHGRTLGGWTFVEGAAYGGYAYRNGVGTVYPGGAMYNYGF</sequence>
<dbReference type="AlphaFoldDB" id="A0A7Z0BKT1"/>
<reference evidence="3 4" key="1">
    <citation type="submission" date="2020-07" db="EMBL/GenBank/DDBJ databases">
        <title>Sequencing the genomes of 1000 actinobacteria strains.</title>
        <authorList>
            <person name="Klenk H.-P."/>
        </authorList>
    </citation>
    <scope>NUCLEOTIDE SEQUENCE [LARGE SCALE GENOMIC DNA]</scope>
    <source>
        <strain evidence="3 4">DSM 45278</strain>
    </source>
</reference>
<dbReference type="InterPro" id="IPR016047">
    <property type="entry name" value="M23ase_b-sheet_dom"/>
</dbReference>
<accession>A0A7Z0BKT1</accession>